<dbReference type="RefSeq" id="WP_148036093.1">
    <property type="nucleotide sequence ID" value="NZ_BAABFD010000012.1"/>
</dbReference>
<protein>
    <submittedName>
        <fullName evidence="2">Uncharacterized protein</fullName>
    </submittedName>
</protein>
<organism evidence="2 3">
    <name type="scientific">Nonomuraea ferruginea</name>
    <dbReference type="NCBI Taxonomy" id="46174"/>
    <lineage>
        <taxon>Bacteria</taxon>
        <taxon>Bacillati</taxon>
        <taxon>Actinomycetota</taxon>
        <taxon>Actinomycetes</taxon>
        <taxon>Streptosporangiales</taxon>
        <taxon>Streptosporangiaceae</taxon>
        <taxon>Nonomuraea</taxon>
    </lineage>
</organism>
<dbReference type="EMBL" id="JAPNUD010000023">
    <property type="protein sequence ID" value="MDA0641351.1"/>
    <property type="molecule type" value="Genomic_DNA"/>
</dbReference>
<accession>A0ABT4SWY7</accession>
<feature type="region of interest" description="Disordered" evidence="1">
    <location>
        <begin position="1"/>
        <end position="24"/>
    </location>
</feature>
<comment type="caution">
    <text evidence="2">The sequence shown here is derived from an EMBL/GenBank/DDBJ whole genome shotgun (WGS) entry which is preliminary data.</text>
</comment>
<name>A0ABT4SWY7_9ACTN</name>
<dbReference type="Proteomes" id="UP001212498">
    <property type="component" value="Unassembled WGS sequence"/>
</dbReference>
<sequence length="80" mass="8668">MFKRRIGPPPHEGGGNGSAAANSCPDIWELESGDFAVIGMERTAQLRPHLPSDAFLDPGEGIVVLPRHVLIKARENIPQE</sequence>
<evidence type="ECO:0000313" key="3">
    <source>
        <dbReference type="Proteomes" id="UP001212498"/>
    </source>
</evidence>
<proteinExistence type="predicted"/>
<evidence type="ECO:0000256" key="1">
    <source>
        <dbReference type="SAM" id="MobiDB-lite"/>
    </source>
</evidence>
<reference evidence="2 3" key="1">
    <citation type="submission" date="2022-11" db="EMBL/GenBank/DDBJ databases">
        <title>Nonomuraea corallina sp. nov., a new species of the genus Nonomuraea isolated from sea side sediment in Thai sea.</title>
        <authorList>
            <person name="Ngamcharungchit C."/>
            <person name="Matsumoto A."/>
            <person name="Suriyachadkun C."/>
            <person name="Panbangred W."/>
            <person name="Inahashi Y."/>
            <person name="Intra B."/>
        </authorList>
    </citation>
    <scope>NUCLEOTIDE SEQUENCE [LARGE SCALE GENOMIC DNA]</scope>
    <source>
        <strain evidence="2 3">DSM 43553</strain>
    </source>
</reference>
<evidence type="ECO:0000313" key="2">
    <source>
        <dbReference type="EMBL" id="MDA0641351.1"/>
    </source>
</evidence>
<keyword evidence="3" id="KW-1185">Reference proteome</keyword>
<gene>
    <name evidence="2" type="ORF">OUY24_12050</name>
</gene>